<organism evidence="3 4">
    <name type="scientific">Aerococcus kribbianus</name>
    <dbReference type="NCBI Taxonomy" id="2999064"/>
    <lineage>
        <taxon>Bacteria</taxon>
        <taxon>Bacillati</taxon>
        <taxon>Bacillota</taxon>
        <taxon>Bacilli</taxon>
        <taxon>Lactobacillales</taxon>
        <taxon>Aerococcaceae</taxon>
        <taxon>Aerococcus</taxon>
    </lineage>
</organism>
<evidence type="ECO:0000256" key="1">
    <source>
        <dbReference type="ARBA" id="ARBA00022598"/>
    </source>
</evidence>
<dbReference type="PANTHER" id="PTHR12835">
    <property type="entry name" value="BIOTIN PROTEIN LIGASE"/>
    <property type="match status" value="1"/>
</dbReference>
<dbReference type="Proteomes" id="UP001146670">
    <property type="component" value="Unassembled WGS sequence"/>
</dbReference>
<dbReference type="PROSITE" id="PS51733">
    <property type="entry name" value="BPL_LPL_CATALYTIC"/>
    <property type="match status" value="1"/>
</dbReference>
<protein>
    <submittedName>
        <fullName evidence="3">Biotin--[acetyl-CoA-carboxylase] ligase</fullName>
        <ecNumber evidence="3">6.3.4.15</ecNumber>
    </submittedName>
</protein>
<dbReference type="RefSeq" id="WP_268752017.1">
    <property type="nucleotide sequence ID" value="NZ_JAPRFQ010000001.1"/>
</dbReference>
<feature type="domain" description="BPL/LPL catalytic" evidence="2">
    <location>
        <begin position="62"/>
        <end position="262"/>
    </location>
</feature>
<dbReference type="AlphaFoldDB" id="A0A9X3FUY7"/>
<accession>A0A9X3FUY7</accession>
<dbReference type="InterPro" id="IPR013196">
    <property type="entry name" value="HTH_11"/>
</dbReference>
<dbReference type="InterPro" id="IPR004143">
    <property type="entry name" value="BPL_LPL_catalytic"/>
</dbReference>
<dbReference type="EMBL" id="JAPRFR010000001">
    <property type="protein sequence ID" value="MCZ0725704.1"/>
    <property type="molecule type" value="Genomic_DNA"/>
</dbReference>
<dbReference type="InterPro" id="IPR036388">
    <property type="entry name" value="WH-like_DNA-bd_sf"/>
</dbReference>
<dbReference type="PANTHER" id="PTHR12835:SF5">
    <property type="entry name" value="BIOTIN--PROTEIN LIGASE"/>
    <property type="match status" value="1"/>
</dbReference>
<evidence type="ECO:0000313" key="4">
    <source>
        <dbReference type="Proteomes" id="UP001146670"/>
    </source>
</evidence>
<dbReference type="EC" id="6.3.4.15" evidence="3"/>
<dbReference type="NCBIfam" id="TIGR00121">
    <property type="entry name" value="birA_ligase"/>
    <property type="match status" value="1"/>
</dbReference>
<dbReference type="SUPFAM" id="SSF46785">
    <property type="entry name" value="Winged helix' DNA-binding domain"/>
    <property type="match status" value="1"/>
</dbReference>
<dbReference type="CDD" id="cd16442">
    <property type="entry name" value="BPL"/>
    <property type="match status" value="1"/>
</dbReference>
<keyword evidence="4" id="KW-1185">Reference proteome</keyword>
<evidence type="ECO:0000259" key="2">
    <source>
        <dbReference type="PROSITE" id="PS51733"/>
    </source>
</evidence>
<dbReference type="InterPro" id="IPR045864">
    <property type="entry name" value="aa-tRNA-synth_II/BPL/LPL"/>
</dbReference>
<dbReference type="SUPFAM" id="SSF55681">
    <property type="entry name" value="Class II aaRS and biotin synthetases"/>
    <property type="match status" value="1"/>
</dbReference>
<dbReference type="GO" id="GO:0016740">
    <property type="term" value="F:transferase activity"/>
    <property type="evidence" value="ECO:0007669"/>
    <property type="project" value="UniProtKB-ARBA"/>
</dbReference>
<dbReference type="GO" id="GO:0005737">
    <property type="term" value="C:cytoplasm"/>
    <property type="evidence" value="ECO:0007669"/>
    <property type="project" value="TreeGrafter"/>
</dbReference>
<dbReference type="Gene3D" id="3.30.930.10">
    <property type="entry name" value="Bira Bifunctional Protein, Domain 2"/>
    <property type="match status" value="1"/>
</dbReference>
<keyword evidence="1 3" id="KW-0436">Ligase</keyword>
<evidence type="ECO:0000313" key="3">
    <source>
        <dbReference type="EMBL" id="MCZ0725704.1"/>
    </source>
</evidence>
<name>A0A9X3FUY7_9LACT</name>
<dbReference type="Pfam" id="PF03099">
    <property type="entry name" value="BPL_LplA_LipB"/>
    <property type="match status" value="1"/>
</dbReference>
<dbReference type="InterPro" id="IPR036390">
    <property type="entry name" value="WH_DNA-bd_sf"/>
</dbReference>
<dbReference type="Gene3D" id="1.10.10.10">
    <property type="entry name" value="Winged helix-like DNA-binding domain superfamily/Winged helix DNA-binding domain"/>
    <property type="match status" value="1"/>
</dbReference>
<dbReference type="Pfam" id="PF08279">
    <property type="entry name" value="HTH_11"/>
    <property type="match status" value="1"/>
</dbReference>
<gene>
    <name evidence="3" type="ORF">OW157_03850</name>
</gene>
<dbReference type="GO" id="GO:0004077">
    <property type="term" value="F:biotin--[biotin carboxyl-carrier protein] ligase activity"/>
    <property type="evidence" value="ECO:0007669"/>
    <property type="project" value="UniProtKB-EC"/>
</dbReference>
<reference evidence="3" key="1">
    <citation type="submission" date="2022-12" db="EMBL/GenBank/DDBJ databases">
        <title>Description and comparative metabolic analysis of Aerococcus sp. nov., isolated from the feces of a pig.</title>
        <authorList>
            <person name="Chang Y.-H."/>
        </authorList>
    </citation>
    <scope>NUCLEOTIDE SEQUENCE</scope>
    <source>
        <strain evidence="3">YH-aer222</strain>
    </source>
</reference>
<comment type="caution">
    <text evidence="3">The sequence shown here is derived from an EMBL/GenBank/DDBJ whole genome shotgun (WGS) entry which is preliminary data.</text>
</comment>
<proteinExistence type="predicted"/>
<sequence length="330" mass="36979">MLEEELLHYLMQNDQGLSGPQLADYFKVSRNAIWKACENLRQQGYTISSSRAGYRLTACRTDLDPKQIRYYLANWPDLKVMVNDVVDSTNNQAKTYLSQNPDSQALFIAKKQTAGRGRYGRQFTSDLAHGIYLSLAIPPHSQNPDDIPLYTLLTATALTEVLAKYVASPNQLKIKWINDLFYQGRKVVGILCEAIADIESQSIEQLVIGCGLNLAGDFNQASPDVQKVAGTLFGSDLPEGFNLNQFIAELVNRIAYYHENLADKHFLTNYQKHLMGIGQVVDFEYDGKLNRGKILGINDSGHLRIQASDGQVLTFSKDNLHLSSQQFAHD</sequence>
<dbReference type="InterPro" id="IPR004408">
    <property type="entry name" value="Biotin_CoA_COase_ligase"/>
</dbReference>
<dbReference type="GO" id="GO:0009249">
    <property type="term" value="P:protein lipoylation"/>
    <property type="evidence" value="ECO:0007669"/>
    <property type="project" value="UniProtKB-ARBA"/>
</dbReference>